<proteinExistence type="predicted"/>
<reference evidence="1" key="1">
    <citation type="submission" date="2022-11" db="EMBL/GenBank/DDBJ databases">
        <authorList>
            <person name="Graham C."/>
            <person name="Newman J.D."/>
        </authorList>
    </citation>
    <scope>NUCLEOTIDE SEQUENCE</scope>
    <source>
        <strain evidence="1">DSM 19486</strain>
    </source>
</reference>
<dbReference type="RefSeq" id="WP_238533656.1">
    <property type="nucleotide sequence ID" value="NZ_JAPJUH010000004.1"/>
</dbReference>
<evidence type="ECO:0000313" key="1">
    <source>
        <dbReference type="EMBL" id="MCX3265625.1"/>
    </source>
</evidence>
<name>A0A9X3DEC9_9SPHI</name>
<accession>A0A9X3DEC9</accession>
<sequence length="54" mass="5807">MPRRKRIDIVLDGLPKLLGGEVYAESPGFVCVQPDDVHQCVVGRGSSVAQAVEN</sequence>
<gene>
    <name evidence="1" type="ORF">OQZ29_12760</name>
</gene>
<evidence type="ECO:0000313" key="2">
    <source>
        <dbReference type="Proteomes" id="UP001142592"/>
    </source>
</evidence>
<dbReference type="Proteomes" id="UP001142592">
    <property type="component" value="Unassembled WGS sequence"/>
</dbReference>
<protein>
    <submittedName>
        <fullName evidence="1">Uncharacterized protein</fullName>
    </submittedName>
</protein>
<comment type="caution">
    <text evidence="1">The sequence shown here is derived from an EMBL/GenBank/DDBJ whole genome shotgun (WGS) entry which is preliminary data.</text>
</comment>
<keyword evidence="2" id="KW-1185">Reference proteome</keyword>
<dbReference type="EMBL" id="JAPJUH010000004">
    <property type="protein sequence ID" value="MCX3265625.1"/>
    <property type="molecule type" value="Genomic_DNA"/>
</dbReference>
<organism evidence="1 2">
    <name type="scientific">Pedobacter agri</name>
    <dbReference type="NCBI Taxonomy" id="454586"/>
    <lineage>
        <taxon>Bacteria</taxon>
        <taxon>Pseudomonadati</taxon>
        <taxon>Bacteroidota</taxon>
        <taxon>Sphingobacteriia</taxon>
        <taxon>Sphingobacteriales</taxon>
        <taxon>Sphingobacteriaceae</taxon>
        <taxon>Pedobacter</taxon>
    </lineage>
</organism>
<dbReference type="AlphaFoldDB" id="A0A9X3DEC9"/>